<evidence type="ECO:0000259" key="4">
    <source>
        <dbReference type="PROSITE" id="PS01124"/>
    </source>
</evidence>
<dbReference type="InterPro" id="IPR018062">
    <property type="entry name" value="HTH_AraC-typ_CS"/>
</dbReference>
<dbReference type="Pfam" id="PF12833">
    <property type="entry name" value="HTH_18"/>
    <property type="match status" value="1"/>
</dbReference>
<dbReference type="Proteomes" id="UP000013047">
    <property type="component" value="Unassembled WGS sequence"/>
</dbReference>
<dbReference type="PROSITE" id="PS01124">
    <property type="entry name" value="HTH_ARAC_FAMILY_2"/>
    <property type="match status" value="1"/>
</dbReference>
<keyword evidence="2" id="KW-0238">DNA-binding</keyword>
<dbReference type="PRINTS" id="PR00032">
    <property type="entry name" value="HTHARAC"/>
</dbReference>
<keyword evidence="1" id="KW-0805">Transcription regulation</keyword>
<dbReference type="PANTHER" id="PTHR46796:SF13">
    <property type="entry name" value="HTH-TYPE TRANSCRIPTIONAL ACTIVATOR RHAS"/>
    <property type="match status" value="1"/>
</dbReference>
<dbReference type="RefSeq" id="WP_004361379.1">
    <property type="nucleotide sequence ID" value="NZ_AMXF01000051.1"/>
</dbReference>
<gene>
    <name evidence="5" type="ORF">C667_09337</name>
</gene>
<keyword evidence="3" id="KW-0804">Transcription</keyword>
<dbReference type="OrthoDB" id="9816344at2"/>
<dbReference type="InterPro" id="IPR009057">
    <property type="entry name" value="Homeodomain-like_sf"/>
</dbReference>
<dbReference type="PANTHER" id="PTHR46796">
    <property type="entry name" value="HTH-TYPE TRANSCRIPTIONAL ACTIVATOR RHAS-RELATED"/>
    <property type="match status" value="1"/>
</dbReference>
<dbReference type="EMBL" id="AMXF01000051">
    <property type="protein sequence ID" value="ENO97361.1"/>
    <property type="molecule type" value="Genomic_DNA"/>
</dbReference>
<dbReference type="InterPro" id="IPR020449">
    <property type="entry name" value="Tscrpt_reg_AraC-type_HTH"/>
</dbReference>
<evidence type="ECO:0000256" key="2">
    <source>
        <dbReference type="ARBA" id="ARBA00023125"/>
    </source>
</evidence>
<dbReference type="InterPro" id="IPR029062">
    <property type="entry name" value="Class_I_gatase-like"/>
</dbReference>
<feature type="domain" description="HTH araC/xylS-type" evidence="4">
    <location>
        <begin position="239"/>
        <end position="337"/>
    </location>
</feature>
<keyword evidence="6" id="KW-1185">Reference proteome</keyword>
<dbReference type="InterPro" id="IPR050204">
    <property type="entry name" value="AraC_XylS_family_regulators"/>
</dbReference>
<dbReference type="Gene3D" id="3.40.50.880">
    <property type="match status" value="1"/>
</dbReference>
<comment type="caution">
    <text evidence="5">The sequence shown here is derived from an EMBL/GenBank/DDBJ whole genome shotgun (WGS) entry which is preliminary data.</text>
</comment>
<evidence type="ECO:0000256" key="3">
    <source>
        <dbReference type="ARBA" id="ARBA00023163"/>
    </source>
</evidence>
<evidence type="ECO:0000313" key="6">
    <source>
        <dbReference type="Proteomes" id="UP000013047"/>
    </source>
</evidence>
<dbReference type="GO" id="GO:0043565">
    <property type="term" value="F:sequence-specific DNA binding"/>
    <property type="evidence" value="ECO:0007669"/>
    <property type="project" value="InterPro"/>
</dbReference>
<dbReference type="SMART" id="SM00342">
    <property type="entry name" value="HTH_ARAC"/>
    <property type="match status" value="1"/>
</dbReference>
<accession>N6YSV1</accession>
<dbReference type="InterPro" id="IPR018060">
    <property type="entry name" value="HTH_AraC"/>
</dbReference>
<dbReference type="CDD" id="cd03136">
    <property type="entry name" value="GATase1_AraC_ArgR_like"/>
    <property type="match status" value="1"/>
</dbReference>
<proteinExistence type="predicted"/>
<dbReference type="AlphaFoldDB" id="N6YSV1"/>
<dbReference type="GO" id="GO:0003700">
    <property type="term" value="F:DNA-binding transcription factor activity"/>
    <property type="evidence" value="ECO:0007669"/>
    <property type="project" value="InterPro"/>
</dbReference>
<name>N6YSV1_9RHOO</name>
<sequence length="362" mass="38927">MNWHRPAGQDRPPRAAADASRAAAIAPVELVVLALPPISFGALGAIVDPYTEANRLGGQPYYRIRLASVDGEPVTLASGASLAVSAALPSITGCNALVVASDAHRPGSGEDGILASLRRLSLSGIAFCSNRGGTGWLASAGLLENRRVAVHWEEMGVYRDRHPGLLHCATLYEVDADRLTASSNLAMLEMMLFVIAQQLSPQLADDIARQLGLDRIRPGHEKQAVPASSRISPHPPKLSEALLVMEANIEEPLGSDEIADCVGISRRQLERLFKQNLDVLPSKYYQVLRLERARQSILRTRQSIVQIGLSCGFSSGSHFATAYRSHFGITPREDRLRAALANHLSGDTMIPSPAPSSPETPC</sequence>
<evidence type="ECO:0000313" key="5">
    <source>
        <dbReference type="EMBL" id="ENO97361.1"/>
    </source>
</evidence>
<dbReference type="SUPFAM" id="SSF52317">
    <property type="entry name" value="Class I glutamine amidotransferase-like"/>
    <property type="match status" value="1"/>
</dbReference>
<protein>
    <submittedName>
        <fullName evidence="5">AraC family transcriptional regulator</fullName>
    </submittedName>
</protein>
<reference evidence="5 6" key="1">
    <citation type="submission" date="2012-09" db="EMBL/GenBank/DDBJ databases">
        <title>Draft Genome Sequences of 6 Strains from Genus Thauera.</title>
        <authorList>
            <person name="Liu B."/>
            <person name="Shapleigh J.P."/>
            <person name="Frostegard A.H."/>
        </authorList>
    </citation>
    <scope>NUCLEOTIDE SEQUENCE [LARGE SCALE GENOMIC DNA]</scope>
    <source>
        <strain evidence="5 6">B4P</strain>
    </source>
</reference>
<organism evidence="5 6">
    <name type="scientific">Thauera phenylacetica B4P</name>
    <dbReference type="NCBI Taxonomy" id="1234382"/>
    <lineage>
        <taxon>Bacteria</taxon>
        <taxon>Pseudomonadati</taxon>
        <taxon>Pseudomonadota</taxon>
        <taxon>Betaproteobacteria</taxon>
        <taxon>Rhodocyclales</taxon>
        <taxon>Zoogloeaceae</taxon>
        <taxon>Thauera</taxon>
    </lineage>
</organism>
<dbReference type="PROSITE" id="PS00041">
    <property type="entry name" value="HTH_ARAC_FAMILY_1"/>
    <property type="match status" value="1"/>
</dbReference>
<dbReference type="SUPFAM" id="SSF46689">
    <property type="entry name" value="Homeodomain-like"/>
    <property type="match status" value="2"/>
</dbReference>
<dbReference type="Gene3D" id="1.10.10.60">
    <property type="entry name" value="Homeodomain-like"/>
    <property type="match status" value="1"/>
</dbReference>
<evidence type="ECO:0000256" key="1">
    <source>
        <dbReference type="ARBA" id="ARBA00023015"/>
    </source>
</evidence>